<comment type="cofactor">
    <cofactor evidence="1">
        <name>Fe(3+)</name>
        <dbReference type="ChEBI" id="CHEBI:29034"/>
    </cofactor>
</comment>
<sequence>MSTADQINESTPRTAPKVGKAVQLALDQGAQNIDLSKLPNLTDMSAETITQNVHAINSLCENPRQKFIFEKLVTHLHDFAREVSLTTDEWMTAIQFLTRTGQICSKTRQEFILLSDALGLSALVDSMNHPVPKDSGATEATVLGPFFTEDAADLQHGDSIASEGKGEYMYCEGRVLDVEGKPIANCTIETWETDDEGLYDTQYSGRDKPDCRGRLKTDENGYYAYRLIKPTPYPIPFDGPVGQLLKSLNRHVFRPAHLHMMFLAPGYETLITALYFKGDPYINSDAVFGVKTSLIVDTELVEDNERAKQLGFKSGPFYYLKKDYVLLTTGQAEEAKRESLRNYYSSLQK</sequence>
<keyword evidence="6" id="KW-0408">Iron</keyword>
<gene>
    <name evidence="9" type="ORF">Rhopal_004563-T1</name>
</gene>
<dbReference type="InterPro" id="IPR050770">
    <property type="entry name" value="Intradiol_RC_Dioxygenase"/>
</dbReference>
<keyword evidence="4" id="KW-0223">Dioxygenase</keyword>
<comment type="caution">
    <text evidence="9">The sequence shown here is derived from an EMBL/GenBank/DDBJ whole genome shotgun (WGS) entry which is preliminary data.</text>
</comment>
<evidence type="ECO:0000259" key="7">
    <source>
        <dbReference type="Pfam" id="PF00775"/>
    </source>
</evidence>
<dbReference type="InterPro" id="IPR015889">
    <property type="entry name" value="Intradiol_dOase_core"/>
</dbReference>
<dbReference type="Gene3D" id="2.60.130.10">
    <property type="entry name" value="Aromatic compound dioxygenase"/>
    <property type="match status" value="1"/>
</dbReference>
<dbReference type="InterPro" id="IPR039390">
    <property type="entry name" value="1_2-HQD/HQD"/>
</dbReference>
<evidence type="ECO:0000256" key="1">
    <source>
        <dbReference type="ARBA" id="ARBA00001965"/>
    </source>
</evidence>
<evidence type="ECO:0000313" key="9">
    <source>
        <dbReference type="EMBL" id="GJN91540.1"/>
    </source>
</evidence>
<dbReference type="EMBL" id="BQKY01000009">
    <property type="protein sequence ID" value="GJN91540.1"/>
    <property type="molecule type" value="Genomic_DNA"/>
</dbReference>
<keyword evidence="5" id="KW-0560">Oxidoreductase</keyword>
<organism evidence="9 10">
    <name type="scientific">Rhodotorula paludigena</name>
    <dbReference type="NCBI Taxonomy" id="86838"/>
    <lineage>
        <taxon>Eukaryota</taxon>
        <taxon>Fungi</taxon>
        <taxon>Dikarya</taxon>
        <taxon>Basidiomycota</taxon>
        <taxon>Pucciniomycotina</taxon>
        <taxon>Microbotryomycetes</taxon>
        <taxon>Sporidiobolales</taxon>
        <taxon>Sporidiobolaceae</taxon>
        <taxon>Rhodotorula</taxon>
    </lineage>
</organism>
<feature type="domain" description="Catechol dioxygenase N-terminal" evidence="8">
    <location>
        <begin position="62"/>
        <end position="134"/>
    </location>
</feature>
<evidence type="ECO:0000313" key="10">
    <source>
        <dbReference type="Proteomes" id="UP001342314"/>
    </source>
</evidence>
<feature type="domain" description="Intradiol ring-cleavage dioxygenases" evidence="7">
    <location>
        <begin position="144"/>
        <end position="311"/>
    </location>
</feature>
<dbReference type="GO" id="GO:0018576">
    <property type="term" value="F:catechol 1,2-dioxygenase activity"/>
    <property type="evidence" value="ECO:0007669"/>
    <property type="project" value="InterPro"/>
</dbReference>
<reference evidence="9 10" key="1">
    <citation type="submission" date="2021-12" db="EMBL/GenBank/DDBJ databases">
        <title>High titer production of polyol ester of fatty acids by Rhodotorula paludigena BS15 towards product separation-free biomass refinery.</title>
        <authorList>
            <person name="Mano J."/>
            <person name="Ono H."/>
            <person name="Tanaka T."/>
            <person name="Naito K."/>
            <person name="Sushida H."/>
            <person name="Ike M."/>
            <person name="Tokuyasu K."/>
            <person name="Kitaoka M."/>
        </authorList>
    </citation>
    <scope>NUCLEOTIDE SEQUENCE [LARGE SCALE GENOMIC DNA]</scope>
    <source>
        <strain evidence="9 10">BS15</strain>
    </source>
</reference>
<evidence type="ECO:0000256" key="3">
    <source>
        <dbReference type="ARBA" id="ARBA00022723"/>
    </source>
</evidence>
<dbReference type="Pfam" id="PF04444">
    <property type="entry name" value="Dioxygenase_N"/>
    <property type="match status" value="1"/>
</dbReference>
<evidence type="ECO:0000256" key="6">
    <source>
        <dbReference type="ARBA" id="ARBA00023004"/>
    </source>
</evidence>
<dbReference type="InterPro" id="IPR000627">
    <property type="entry name" value="Intradiol_dOase_C"/>
</dbReference>
<evidence type="ECO:0000256" key="2">
    <source>
        <dbReference type="ARBA" id="ARBA00007825"/>
    </source>
</evidence>
<dbReference type="Pfam" id="PF00775">
    <property type="entry name" value="Dioxygenase_C"/>
    <property type="match status" value="1"/>
</dbReference>
<protein>
    <recommendedName>
        <fullName evidence="11">Intradiol ring-cleavage dioxygenase</fullName>
    </recommendedName>
</protein>
<name>A0AAV5GNS6_9BASI</name>
<dbReference type="PANTHER" id="PTHR33711:SF7">
    <property type="entry name" value="INTRADIOL RING-CLEAVAGE DIOXYGENASES DOMAIN-CONTAINING PROTEIN-RELATED"/>
    <property type="match status" value="1"/>
</dbReference>
<evidence type="ECO:0008006" key="11">
    <source>
        <dbReference type="Google" id="ProtNLM"/>
    </source>
</evidence>
<accession>A0AAV5GNS6</accession>
<evidence type="ECO:0000256" key="4">
    <source>
        <dbReference type="ARBA" id="ARBA00022964"/>
    </source>
</evidence>
<dbReference type="GO" id="GO:0009712">
    <property type="term" value="P:catechol-containing compound metabolic process"/>
    <property type="evidence" value="ECO:0007669"/>
    <property type="project" value="InterPro"/>
</dbReference>
<evidence type="ECO:0000256" key="5">
    <source>
        <dbReference type="ARBA" id="ARBA00023002"/>
    </source>
</evidence>
<dbReference type="CDD" id="cd03461">
    <property type="entry name" value="1_2-HQD"/>
    <property type="match status" value="1"/>
</dbReference>
<proteinExistence type="inferred from homology"/>
<dbReference type="Proteomes" id="UP001342314">
    <property type="component" value="Unassembled WGS sequence"/>
</dbReference>
<evidence type="ECO:0000259" key="8">
    <source>
        <dbReference type="Pfam" id="PF04444"/>
    </source>
</evidence>
<comment type="similarity">
    <text evidence="2">Belongs to the intradiol ring-cleavage dioxygenase family.</text>
</comment>
<dbReference type="SUPFAM" id="SSF49482">
    <property type="entry name" value="Aromatic compound dioxygenase"/>
    <property type="match status" value="1"/>
</dbReference>
<dbReference type="AlphaFoldDB" id="A0AAV5GNS6"/>
<dbReference type="PANTHER" id="PTHR33711">
    <property type="entry name" value="DIOXYGENASE, PUTATIVE (AFU_ORTHOLOGUE AFUA_2G02910)-RELATED"/>
    <property type="match status" value="1"/>
</dbReference>
<keyword evidence="3" id="KW-0479">Metal-binding</keyword>
<keyword evidence="10" id="KW-1185">Reference proteome</keyword>
<dbReference type="InterPro" id="IPR007535">
    <property type="entry name" value="Catechol_dOase_N"/>
</dbReference>
<dbReference type="GO" id="GO:0008199">
    <property type="term" value="F:ferric iron binding"/>
    <property type="evidence" value="ECO:0007669"/>
    <property type="project" value="InterPro"/>
</dbReference>